<sequence>MRTGDFTADGTALLPVLIPGIETTMLAKQKRLRKFALNLDRYDWPNEFGYDLYLRSRALCNFVERELIKTEVFFDSSKLVLNGAKTDRFDFKVNSFGVACLRAPFDEISYRAKTEAIDVFAFMRTFIRTCISGISAEKSYNLTPVLDAVDKFFDGHCVNEWLYQSKTIIRKKLVAKLICRISQHHFTLTLATERDGQAEHSTLILSTDPDPLAYHYEFKDMKLHDNKLIITNRKNGILCEIPVTSLVQPI</sequence>
<name>A0ABV2TJ27_9RHOO</name>
<dbReference type="EMBL" id="JBEWZI010000006">
    <property type="protein sequence ID" value="MET7013922.1"/>
    <property type="molecule type" value="Genomic_DNA"/>
</dbReference>
<gene>
    <name evidence="1" type="ORF">ABXR19_06955</name>
</gene>
<dbReference type="Proteomes" id="UP001549691">
    <property type="component" value="Unassembled WGS sequence"/>
</dbReference>
<comment type="caution">
    <text evidence="1">The sequence shown here is derived from an EMBL/GenBank/DDBJ whole genome shotgun (WGS) entry which is preliminary data.</text>
</comment>
<protein>
    <submittedName>
        <fullName evidence="1">Uncharacterized protein</fullName>
    </submittedName>
</protein>
<keyword evidence="2" id="KW-1185">Reference proteome</keyword>
<evidence type="ECO:0000313" key="1">
    <source>
        <dbReference type="EMBL" id="MET7013922.1"/>
    </source>
</evidence>
<accession>A0ABV2TJ27</accession>
<proteinExistence type="predicted"/>
<evidence type="ECO:0000313" key="2">
    <source>
        <dbReference type="Proteomes" id="UP001549691"/>
    </source>
</evidence>
<dbReference type="RefSeq" id="WP_354600385.1">
    <property type="nucleotide sequence ID" value="NZ_JBEWZI010000006.1"/>
</dbReference>
<organism evidence="1 2">
    <name type="scientific">Uliginosibacterium flavum</name>
    <dbReference type="NCBI Taxonomy" id="1396831"/>
    <lineage>
        <taxon>Bacteria</taxon>
        <taxon>Pseudomonadati</taxon>
        <taxon>Pseudomonadota</taxon>
        <taxon>Betaproteobacteria</taxon>
        <taxon>Rhodocyclales</taxon>
        <taxon>Zoogloeaceae</taxon>
        <taxon>Uliginosibacterium</taxon>
    </lineage>
</organism>
<reference evidence="1 2" key="1">
    <citation type="submission" date="2024-07" db="EMBL/GenBank/DDBJ databases">
        <title>Uliginosibacterium flavum JJ3220;KACC:17644.</title>
        <authorList>
            <person name="Kim M.K."/>
        </authorList>
    </citation>
    <scope>NUCLEOTIDE SEQUENCE [LARGE SCALE GENOMIC DNA]</scope>
    <source>
        <strain evidence="1 2">KACC:17644</strain>
    </source>
</reference>